<dbReference type="Proteomes" id="UP001221413">
    <property type="component" value="Unassembled WGS sequence"/>
</dbReference>
<accession>A0AAD6J2Z4</accession>
<evidence type="ECO:0000313" key="3">
    <source>
        <dbReference type="Proteomes" id="UP001221413"/>
    </source>
</evidence>
<organism evidence="2 3">
    <name type="scientific">Drechslerella dactyloides</name>
    <name type="common">Nematode-trapping fungus</name>
    <name type="synonym">Arthrobotrys dactyloides</name>
    <dbReference type="NCBI Taxonomy" id="74499"/>
    <lineage>
        <taxon>Eukaryota</taxon>
        <taxon>Fungi</taxon>
        <taxon>Dikarya</taxon>
        <taxon>Ascomycota</taxon>
        <taxon>Pezizomycotina</taxon>
        <taxon>Orbiliomycetes</taxon>
        <taxon>Orbiliales</taxon>
        <taxon>Orbiliaceae</taxon>
        <taxon>Drechslerella</taxon>
    </lineage>
</organism>
<dbReference type="Gene3D" id="3.90.1200.10">
    <property type="match status" value="1"/>
</dbReference>
<dbReference type="PANTHER" id="PTHR21310">
    <property type="entry name" value="AMINOGLYCOSIDE PHOSPHOTRANSFERASE-RELATED-RELATED"/>
    <property type="match status" value="1"/>
</dbReference>
<dbReference type="InterPro" id="IPR051678">
    <property type="entry name" value="AGP_Transferase"/>
</dbReference>
<reference evidence="2" key="1">
    <citation type="submission" date="2023-01" db="EMBL/GenBank/DDBJ databases">
        <title>The chitinases involved in constricting ring structure development in the nematode-trapping fungus Drechslerella dactyloides.</title>
        <authorList>
            <person name="Wang R."/>
            <person name="Zhang L."/>
            <person name="Tang P."/>
            <person name="Li S."/>
            <person name="Liang L."/>
        </authorList>
    </citation>
    <scope>NUCLEOTIDE SEQUENCE</scope>
    <source>
        <strain evidence="2">YMF1.00031</strain>
    </source>
</reference>
<comment type="caution">
    <text evidence="2">The sequence shown here is derived from an EMBL/GenBank/DDBJ whole genome shotgun (WGS) entry which is preliminary data.</text>
</comment>
<dbReference type="CDD" id="cd05120">
    <property type="entry name" value="APH_ChoK_like"/>
    <property type="match status" value="1"/>
</dbReference>
<name>A0AAD6J2Z4_DREDA</name>
<feature type="domain" description="Aminoglycoside phosphotransferase" evidence="1">
    <location>
        <begin position="64"/>
        <end position="272"/>
    </location>
</feature>
<keyword evidence="3" id="KW-1185">Reference proteome</keyword>
<dbReference type="InterPro" id="IPR002575">
    <property type="entry name" value="Aminoglycoside_PTrfase"/>
</dbReference>
<sequence>MAASAISMAKVPKVSIHFQKPGFTPTTPEELERLEPLYAAGGTRIKNFSPTVAVKYGSRLEVKEATTMIFIAEHTSIPVPKVHAVYTYGPFDRPDFDAVDEYDTYIFMDYIDGETLEKAWENLDGQTKSSIMADLKHCLEELRSLQGGTYVGSLEYGPVMDQIVEWHNINQDLKLTGSTGPFTSVKDFHDTVIDAYCKIRKGHVRPYITGMLNTREYGIVFTHADLRPPNIMIKDGHIVGIIDWEMSGWYPEWWEFAKAFLIWKFPNDWGTYLLEIMKPYYLEAEAHAQLMQMLL</sequence>
<dbReference type="Pfam" id="PF01636">
    <property type="entry name" value="APH"/>
    <property type="match status" value="1"/>
</dbReference>
<dbReference type="AlphaFoldDB" id="A0AAD6J2Z4"/>
<evidence type="ECO:0000259" key="1">
    <source>
        <dbReference type="Pfam" id="PF01636"/>
    </source>
</evidence>
<evidence type="ECO:0000313" key="2">
    <source>
        <dbReference type="EMBL" id="KAJ6263578.1"/>
    </source>
</evidence>
<protein>
    <recommendedName>
        <fullName evidence="1">Aminoglycoside phosphotransferase domain-containing protein</fullName>
    </recommendedName>
</protein>
<dbReference type="SUPFAM" id="SSF56112">
    <property type="entry name" value="Protein kinase-like (PK-like)"/>
    <property type="match status" value="1"/>
</dbReference>
<dbReference type="EMBL" id="JAQGDS010000002">
    <property type="protein sequence ID" value="KAJ6263578.1"/>
    <property type="molecule type" value="Genomic_DNA"/>
</dbReference>
<gene>
    <name evidence="2" type="ORF">Dda_2142</name>
</gene>
<dbReference type="InterPro" id="IPR011009">
    <property type="entry name" value="Kinase-like_dom_sf"/>
</dbReference>
<proteinExistence type="predicted"/>
<dbReference type="PANTHER" id="PTHR21310:SF15">
    <property type="entry name" value="AMINOGLYCOSIDE PHOSPHOTRANSFERASE DOMAIN-CONTAINING PROTEIN"/>
    <property type="match status" value="1"/>
</dbReference>